<dbReference type="KEGG" id="hmi:soil367_10330"/>
<dbReference type="Proteomes" id="UP000298049">
    <property type="component" value="Chromosome"/>
</dbReference>
<evidence type="ECO:0008006" key="3">
    <source>
        <dbReference type="Google" id="ProtNLM"/>
    </source>
</evidence>
<accession>A0A4V1D8T4</accession>
<dbReference type="SUPFAM" id="SSF56935">
    <property type="entry name" value="Porins"/>
    <property type="match status" value="1"/>
</dbReference>
<sequence length="401" mass="44746">MADPVTVDLFTTVRYSDNMRQADDDEAESDFEYRPGVRIAHVKDPGQCNSALQSEFAYLIYKNETLDNQVSAQLDWDGDCEIAPYLSWRASDSLREASQSNRGTNTAANRERRNVFSTGPQLVLPLTELTSFISSLDWRKTTYEETESGDNERWVADARLQRSFSPVMQGWLSATYSDAEYDSGETLEETSYRVGMSRRISRTFFSGNIGVTSLERDVNGRLSEEEGIVWSAQATHQLDNGSVFASVSRDITDQASDVEIAFGDIRFTFDQSQAVEMTSFTVGGNTLLRNGYGVNADVYYKEHLYVGSDEMEEIVGTQIGLSKALNSALSARGTLRYERQEFFPDEATANEYAALLGLSYTRTSRLSFSLDVGHETQSASSGNAAEYSENFIAATVNYNLR</sequence>
<reference evidence="1 2" key="1">
    <citation type="submission" date="2018-07" db="EMBL/GenBank/DDBJ databases">
        <title>Marsedoiliclastica nanhaica gen. nov. sp. nov., a novel marine hydrocarbonoclastic bacterium isolated from an in-situ enriched hydrocarbon-degrading consortium in deep-sea sediment.</title>
        <authorList>
            <person name="Dong C."/>
            <person name="Ma T."/>
            <person name="Liu R."/>
            <person name="Shao Z."/>
        </authorList>
    </citation>
    <scope>NUCLEOTIDE SEQUENCE [LARGE SCALE GENOMIC DNA]</scope>
    <source>
        <strain evidence="2">soil36-7</strain>
    </source>
</reference>
<proteinExistence type="predicted"/>
<evidence type="ECO:0000313" key="1">
    <source>
        <dbReference type="EMBL" id="QCF26300.1"/>
    </source>
</evidence>
<dbReference type="EMBL" id="CP031093">
    <property type="protein sequence ID" value="QCF26300.1"/>
    <property type="molecule type" value="Genomic_DNA"/>
</dbReference>
<evidence type="ECO:0000313" key="2">
    <source>
        <dbReference type="Proteomes" id="UP000298049"/>
    </source>
</evidence>
<gene>
    <name evidence="1" type="ORF">soil367_10330</name>
</gene>
<keyword evidence="2" id="KW-1185">Reference proteome</keyword>
<name>A0A4V1D8T4_9ALTE</name>
<dbReference type="AlphaFoldDB" id="A0A4V1D8T4"/>
<organism evidence="1 2">
    <name type="scientific">Hydrocarboniclastica marina</name>
    <dbReference type="NCBI Taxonomy" id="2259620"/>
    <lineage>
        <taxon>Bacteria</taxon>
        <taxon>Pseudomonadati</taxon>
        <taxon>Pseudomonadota</taxon>
        <taxon>Gammaproteobacteria</taxon>
        <taxon>Alteromonadales</taxon>
        <taxon>Alteromonadaceae</taxon>
        <taxon>Hydrocarboniclastica</taxon>
    </lineage>
</organism>
<protein>
    <recommendedName>
        <fullName evidence="3">TIGR03016 family PEP-CTERM system-associated outer membrane protein</fullName>
    </recommendedName>
</protein>